<dbReference type="PANTHER" id="PTHR39697:SF1">
    <property type="entry name" value="RICIN B LECTIN DOMAIN-CONTAINING PROTEIN"/>
    <property type="match status" value="1"/>
</dbReference>
<keyword evidence="3" id="KW-1185">Reference proteome</keyword>
<feature type="compositionally biased region" description="Basic and acidic residues" evidence="1">
    <location>
        <begin position="1"/>
        <end position="14"/>
    </location>
</feature>
<feature type="compositionally biased region" description="Acidic residues" evidence="1">
    <location>
        <begin position="19"/>
        <end position="38"/>
    </location>
</feature>
<evidence type="ECO:0000313" key="2">
    <source>
        <dbReference type="EMBL" id="QYT06273.1"/>
    </source>
</evidence>
<proteinExistence type="predicted"/>
<feature type="compositionally biased region" description="Basic and acidic residues" evidence="1">
    <location>
        <begin position="44"/>
        <end position="60"/>
    </location>
</feature>
<accession>A0A8G0LSP8</accession>
<feature type="compositionally biased region" description="Basic and acidic residues" evidence="1">
    <location>
        <begin position="96"/>
        <end position="105"/>
    </location>
</feature>
<evidence type="ECO:0000313" key="3">
    <source>
        <dbReference type="Proteomes" id="UP000826661"/>
    </source>
</evidence>
<gene>
    <name evidence="2" type="ORF">H0G86_013131</name>
</gene>
<dbReference type="Proteomes" id="UP000826661">
    <property type="component" value="Chromosome VII"/>
</dbReference>
<dbReference type="AlphaFoldDB" id="A0A8G0LSP8"/>
<name>A0A8G0LSP8_9HYPO</name>
<evidence type="ECO:0000256" key="1">
    <source>
        <dbReference type="SAM" id="MobiDB-lite"/>
    </source>
</evidence>
<sequence>MTDEKDNSDSDWEHLQTMSEEETPPTENNDIIENENDEFGNNPNEKEGEPPQEENAKVEENEPPPTETANADEDSPPQDDSSKAEENNLSQYNPIKQEEQSHDDSDKEEESEPPEDDLVKAKQSATPPENHPIPGKSCMIQTRNSPNLILALKYGKLVWLDRPIPSGGHIWGCVEKNGWLGFRNMASGTYLGSNKEGEIVATQKEHKEQQRFTERRKENGGYMLSVPQEGGLLRVAFSADGKSMVLQKDEGEALDFIDSKYLDSPVSLKYPNMPPQKLR</sequence>
<dbReference type="PANTHER" id="PTHR39697">
    <property type="entry name" value="RICIN B LECTIN DOMAIN-CONTAINING PROTEIN-RELATED"/>
    <property type="match status" value="1"/>
</dbReference>
<dbReference type="EMBL" id="CP075870">
    <property type="protein sequence ID" value="QYT06273.1"/>
    <property type="molecule type" value="Genomic_DNA"/>
</dbReference>
<feature type="region of interest" description="Disordered" evidence="1">
    <location>
        <begin position="1"/>
        <end position="139"/>
    </location>
</feature>
<reference evidence="2 3" key="1">
    <citation type="journal article" date="2021" name="BMC Genomics">
        <title>Telomere-to-telomere genome assembly of asparaginase-producing Trichoderma simmonsii.</title>
        <authorList>
            <person name="Chung D."/>
            <person name="Kwon Y.M."/>
            <person name="Yang Y."/>
        </authorList>
    </citation>
    <scope>NUCLEOTIDE SEQUENCE [LARGE SCALE GENOMIC DNA]</scope>
    <source>
        <strain evidence="2 3">GH-Sj1</strain>
    </source>
</reference>
<organism evidence="2 3">
    <name type="scientific">Trichoderma simmonsii</name>
    <dbReference type="NCBI Taxonomy" id="1491479"/>
    <lineage>
        <taxon>Eukaryota</taxon>
        <taxon>Fungi</taxon>
        <taxon>Dikarya</taxon>
        <taxon>Ascomycota</taxon>
        <taxon>Pezizomycotina</taxon>
        <taxon>Sordariomycetes</taxon>
        <taxon>Hypocreomycetidae</taxon>
        <taxon>Hypocreales</taxon>
        <taxon>Hypocreaceae</taxon>
        <taxon>Trichoderma</taxon>
    </lineage>
</organism>
<feature type="compositionally biased region" description="Acidic residues" evidence="1">
    <location>
        <begin position="106"/>
        <end position="116"/>
    </location>
</feature>
<protein>
    <submittedName>
        <fullName evidence="2">Uncharacterized protein</fullName>
    </submittedName>
</protein>